<dbReference type="Proteomes" id="UP000242957">
    <property type="component" value="Unassembled WGS sequence"/>
</dbReference>
<keyword evidence="8" id="KW-0503">Monooxygenase</keyword>
<dbReference type="OrthoDB" id="9769355at2"/>
<name>A0A1H0PDM3_9PSED</name>
<dbReference type="GO" id="GO:0008203">
    <property type="term" value="P:cholesterol metabolic process"/>
    <property type="evidence" value="ECO:0007669"/>
    <property type="project" value="InterPro"/>
</dbReference>
<evidence type="ECO:0000313" key="8">
    <source>
        <dbReference type="EMBL" id="SDP03111.1"/>
    </source>
</evidence>
<dbReference type="SUPFAM" id="SSF55961">
    <property type="entry name" value="Bet v1-like"/>
    <property type="match status" value="1"/>
</dbReference>
<feature type="domain" description="Rieske" evidence="7">
    <location>
        <begin position="22"/>
        <end position="124"/>
    </location>
</feature>
<dbReference type="PROSITE" id="PS51296">
    <property type="entry name" value="RIESKE"/>
    <property type="match status" value="1"/>
</dbReference>
<comment type="cofactor">
    <cofactor evidence="1">
        <name>Fe cation</name>
        <dbReference type="ChEBI" id="CHEBI:24875"/>
    </cofactor>
</comment>
<evidence type="ECO:0000256" key="5">
    <source>
        <dbReference type="ARBA" id="ARBA00023004"/>
    </source>
</evidence>
<dbReference type="GO" id="GO:0046872">
    <property type="term" value="F:metal ion binding"/>
    <property type="evidence" value="ECO:0007669"/>
    <property type="project" value="UniProtKB-KW"/>
</dbReference>
<dbReference type="Gene3D" id="3.90.380.10">
    <property type="entry name" value="Naphthalene 1,2-dioxygenase Alpha Subunit, Chain A, domain 1"/>
    <property type="match status" value="1"/>
</dbReference>
<dbReference type="SUPFAM" id="SSF50022">
    <property type="entry name" value="ISP domain"/>
    <property type="match status" value="1"/>
</dbReference>
<reference evidence="9" key="1">
    <citation type="submission" date="2016-10" db="EMBL/GenBank/DDBJ databases">
        <authorList>
            <person name="Varghese N."/>
            <person name="Submissions S."/>
        </authorList>
    </citation>
    <scope>NUCLEOTIDE SEQUENCE [LARGE SCALE GENOMIC DNA]</scope>
    <source>
        <strain evidence="9">JCM 21621</strain>
    </source>
</reference>
<keyword evidence="6" id="KW-0411">Iron-sulfur</keyword>
<dbReference type="GO" id="GO:0051537">
    <property type="term" value="F:2 iron, 2 sulfur cluster binding"/>
    <property type="evidence" value="ECO:0007669"/>
    <property type="project" value="UniProtKB-KW"/>
</dbReference>
<evidence type="ECO:0000259" key="7">
    <source>
        <dbReference type="PROSITE" id="PS51296"/>
    </source>
</evidence>
<dbReference type="PANTHER" id="PTHR21266:SF60">
    <property type="entry name" value="3-KETOSTEROID-9-ALPHA-MONOOXYGENASE, OXYGENASE COMPONENT"/>
    <property type="match status" value="1"/>
</dbReference>
<keyword evidence="5" id="KW-0408">Iron</keyword>
<dbReference type="STRING" id="198616.SAMN05216193_12055"/>
<dbReference type="InterPro" id="IPR045605">
    <property type="entry name" value="KshA-like_C"/>
</dbReference>
<dbReference type="InterPro" id="IPR017941">
    <property type="entry name" value="Rieske_2Fe-2S"/>
</dbReference>
<sequence>MTKMIDIKPAAETAAYRYARGWHCLGEAAQYRNGALHTLNVFGSRLLAFANEQGEISVLDAHCPHMGADLSQGQLVNGRVVCPFHHWEFEASGRCAAIPYCKRVPPKAKTRRWLTCEVNNLLFVWNNPEGNPPAEDVVIPYFPESESPEWDNDWHMDLMVIETNPRELVDNLVDAQHFGPVHGSPTKYFANVFENHIGEQVFHGDSERLGGDLVAESAYYGPATHFTRMRAMFDGLVVHSILLNCHVPIGPNSFELRFGVLVKKIPGWTDEQNRELALQYVQNNRNSFYQDVDIWKHKIRIDNPLLAEGDGPVYQLREWYSQFFMDEADVPAKMRERLEIVTVDKR</sequence>
<keyword evidence="9" id="KW-1185">Reference proteome</keyword>
<dbReference type="RefSeq" id="WP_084314105.1">
    <property type="nucleotide sequence ID" value="NZ_FNIJ01000020.1"/>
</dbReference>
<protein>
    <submittedName>
        <fullName evidence="8">3-ketosteroid 9alpha-monooxygenase subunit A</fullName>
    </submittedName>
</protein>
<dbReference type="InterPro" id="IPR050584">
    <property type="entry name" value="Cholesterol_7-desaturase"/>
</dbReference>
<accession>A0A1H0PDM3</accession>
<proteinExistence type="predicted"/>
<keyword evidence="4" id="KW-0560">Oxidoreductase</keyword>
<dbReference type="AlphaFoldDB" id="A0A1H0PDM3"/>
<dbReference type="GO" id="GO:0004497">
    <property type="term" value="F:monooxygenase activity"/>
    <property type="evidence" value="ECO:0007669"/>
    <property type="project" value="UniProtKB-KW"/>
</dbReference>
<gene>
    <name evidence="8" type="ORF">SAMN05216193_12055</name>
</gene>
<dbReference type="InterPro" id="IPR036922">
    <property type="entry name" value="Rieske_2Fe-2S_sf"/>
</dbReference>
<evidence type="ECO:0000313" key="9">
    <source>
        <dbReference type="Proteomes" id="UP000242957"/>
    </source>
</evidence>
<keyword evidence="3" id="KW-0479">Metal-binding</keyword>
<dbReference type="Pfam" id="PF00355">
    <property type="entry name" value="Rieske"/>
    <property type="match status" value="1"/>
</dbReference>
<evidence type="ECO:0000256" key="2">
    <source>
        <dbReference type="ARBA" id="ARBA00022714"/>
    </source>
</evidence>
<dbReference type="EMBL" id="FNIJ01000020">
    <property type="protein sequence ID" value="SDP03111.1"/>
    <property type="molecule type" value="Genomic_DNA"/>
</dbReference>
<evidence type="ECO:0000256" key="1">
    <source>
        <dbReference type="ARBA" id="ARBA00001962"/>
    </source>
</evidence>
<dbReference type="Pfam" id="PF19298">
    <property type="entry name" value="KshA_C"/>
    <property type="match status" value="1"/>
</dbReference>
<evidence type="ECO:0000256" key="4">
    <source>
        <dbReference type="ARBA" id="ARBA00023002"/>
    </source>
</evidence>
<organism evidence="8 9">
    <name type="scientific">Pseudomonas jinjuensis</name>
    <dbReference type="NCBI Taxonomy" id="198616"/>
    <lineage>
        <taxon>Bacteria</taxon>
        <taxon>Pseudomonadati</taxon>
        <taxon>Pseudomonadota</taxon>
        <taxon>Gammaproteobacteria</taxon>
        <taxon>Pseudomonadales</taxon>
        <taxon>Pseudomonadaceae</taxon>
        <taxon>Pseudomonas</taxon>
    </lineage>
</organism>
<dbReference type="Gene3D" id="2.102.10.10">
    <property type="entry name" value="Rieske [2Fe-2S] iron-sulphur domain"/>
    <property type="match status" value="1"/>
</dbReference>
<evidence type="ECO:0000256" key="3">
    <source>
        <dbReference type="ARBA" id="ARBA00022723"/>
    </source>
</evidence>
<keyword evidence="2" id="KW-0001">2Fe-2S</keyword>
<evidence type="ECO:0000256" key="6">
    <source>
        <dbReference type="ARBA" id="ARBA00023014"/>
    </source>
</evidence>
<dbReference type="PANTHER" id="PTHR21266">
    <property type="entry name" value="IRON-SULFUR DOMAIN CONTAINING PROTEIN"/>
    <property type="match status" value="1"/>
</dbReference>